<dbReference type="OrthoDB" id="10257471at2759"/>
<comment type="caution">
    <text evidence="4">The sequence shown here is derived from an EMBL/GenBank/DDBJ whole genome shotgun (WGS) entry which is preliminary data.</text>
</comment>
<dbReference type="EMBL" id="CAJJDP010000118">
    <property type="protein sequence ID" value="CAD8199114.1"/>
    <property type="molecule type" value="Genomic_DNA"/>
</dbReference>
<dbReference type="AlphaFoldDB" id="A0A8S1XDH6"/>
<feature type="signal peptide" evidence="1">
    <location>
        <begin position="1"/>
        <end position="22"/>
    </location>
</feature>
<feature type="chain" id="PRO_5035946090" description="F-box domain-containing protein" evidence="1">
    <location>
        <begin position="23"/>
        <end position="385"/>
    </location>
</feature>
<sequence length="385" mass="46310">MENKNIILLIFTYLELNDLARCEQVCLNWHHFINSDTLQNRKIFSNFTYDSLQQFKWHSKKFQYLKIKDLVFYEEDFKINKKDIINTISKLELESLTIKLNQLNVFDHLLVNQKQLRKLEIRMPITNQQLQLLTQLPHLEQLHLRIQKRTDENLKLGQLHNLSAISLQLQGMNHQEVLQMIQNSYETLSELEIDADEYNHDEMIQIVNCLNKDKIEKLYIYYFNDYSDLLILKLSQFYKLNKLSIFKAQNIQEDSMLQLFQNKYFEEINLNQCDGVTDRVVFQIIKRCQRLKCINLSWNVNIFDHSIMILLEEAMQLEEVYLIGCKQLTTECIPKNLYFRNLFKKLRILNFESCNAMNDSKLKKLKNQFKYIKIINYYGDEIDKI</sequence>
<feature type="domain" description="F-box" evidence="2">
    <location>
        <begin position="6"/>
        <end position="38"/>
    </location>
</feature>
<evidence type="ECO:0000256" key="1">
    <source>
        <dbReference type="SAM" id="SignalP"/>
    </source>
</evidence>
<dbReference type="InterPro" id="IPR057207">
    <property type="entry name" value="FBXL15_LRR"/>
</dbReference>
<reference evidence="4" key="1">
    <citation type="submission" date="2021-01" db="EMBL/GenBank/DDBJ databases">
        <authorList>
            <consortium name="Genoscope - CEA"/>
            <person name="William W."/>
        </authorList>
    </citation>
    <scope>NUCLEOTIDE SEQUENCE</scope>
</reference>
<protein>
    <recommendedName>
        <fullName evidence="6">F-box domain-containing protein</fullName>
    </recommendedName>
</protein>
<evidence type="ECO:0000259" key="3">
    <source>
        <dbReference type="Pfam" id="PF25372"/>
    </source>
</evidence>
<dbReference type="GO" id="GO:0031146">
    <property type="term" value="P:SCF-dependent proteasomal ubiquitin-dependent protein catabolic process"/>
    <property type="evidence" value="ECO:0007669"/>
    <property type="project" value="TreeGrafter"/>
</dbReference>
<dbReference type="Pfam" id="PF12937">
    <property type="entry name" value="F-box-like"/>
    <property type="match status" value="1"/>
</dbReference>
<organism evidence="4 5">
    <name type="scientific">Paramecium octaurelia</name>
    <dbReference type="NCBI Taxonomy" id="43137"/>
    <lineage>
        <taxon>Eukaryota</taxon>
        <taxon>Sar</taxon>
        <taxon>Alveolata</taxon>
        <taxon>Ciliophora</taxon>
        <taxon>Intramacronucleata</taxon>
        <taxon>Oligohymenophorea</taxon>
        <taxon>Peniculida</taxon>
        <taxon>Parameciidae</taxon>
        <taxon>Paramecium</taxon>
    </lineage>
</organism>
<proteinExistence type="predicted"/>
<evidence type="ECO:0000259" key="2">
    <source>
        <dbReference type="Pfam" id="PF12937"/>
    </source>
</evidence>
<dbReference type="Proteomes" id="UP000683925">
    <property type="component" value="Unassembled WGS sequence"/>
</dbReference>
<dbReference type="PANTHER" id="PTHR13318:SF190">
    <property type="entry name" value="PARTNER OF PAIRED, ISOFORM B"/>
    <property type="match status" value="1"/>
</dbReference>
<accession>A0A8S1XDH6</accession>
<dbReference type="GO" id="GO:0019005">
    <property type="term" value="C:SCF ubiquitin ligase complex"/>
    <property type="evidence" value="ECO:0007669"/>
    <property type="project" value="TreeGrafter"/>
</dbReference>
<keyword evidence="5" id="KW-1185">Reference proteome</keyword>
<gene>
    <name evidence="4" type="ORF">POCTA_138.1.T1180163</name>
</gene>
<evidence type="ECO:0000313" key="4">
    <source>
        <dbReference type="EMBL" id="CAD8199114.1"/>
    </source>
</evidence>
<dbReference type="PANTHER" id="PTHR13318">
    <property type="entry name" value="PARTNER OF PAIRED, ISOFORM B-RELATED"/>
    <property type="match status" value="1"/>
</dbReference>
<evidence type="ECO:0000313" key="5">
    <source>
        <dbReference type="Proteomes" id="UP000683925"/>
    </source>
</evidence>
<name>A0A8S1XDH6_PAROT</name>
<feature type="domain" description="F-box/LRR-repeat protein 15-like leucin rich repeat" evidence="3">
    <location>
        <begin position="74"/>
        <end position="367"/>
    </location>
</feature>
<evidence type="ECO:0008006" key="6">
    <source>
        <dbReference type="Google" id="ProtNLM"/>
    </source>
</evidence>
<keyword evidence="1" id="KW-0732">Signal</keyword>
<dbReference type="Pfam" id="PF25372">
    <property type="entry name" value="DUF7885"/>
    <property type="match status" value="1"/>
</dbReference>
<dbReference type="OMA" id="VYLIGCK"/>
<dbReference type="InterPro" id="IPR001810">
    <property type="entry name" value="F-box_dom"/>
</dbReference>